<evidence type="ECO:0000313" key="4">
    <source>
        <dbReference type="Proteomes" id="UP000887568"/>
    </source>
</evidence>
<accession>A0A914AAV4</accession>
<evidence type="ECO:0000256" key="2">
    <source>
        <dbReference type="SAM" id="MobiDB-lite"/>
    </source>
</evidence>
<feature type="coiled-coil region" evidence="1">
    <location>
        <begin position="58"/>
        <end position="99"/>
    </location>
</feature>
<reference evidence="3" key="1">
    <citation type="submission" date="2022-11" db="UniProtKB">
        <authorList>
            <consortium name="EnsemblMetazoa"/>
        </authorList>
    </citation>
    <scope>IDENTIFICATION</scope>
</reference>
<evidence type="ECO:0000313" key="3">
    <source>
        <dbReference type="EnsemblMetazoa" id="XP_038060504.1"/>
    </source>
</evidence>
<dbReference type="RefSeq" id="XP_038060504.1">
    <property type="nucleotide sequence ID" value="XM_038204576.1"/>
</dbReference>
<dbReference type="Proteomes" id="UP000887568">
    <property type="component" value="Unplaced"/>
</dbReference>
<organism evidence="3 4">
    <name type="scientific">Patiria miniata</name>
    <name type="common">Bat star</name>
    <name type="synonym">Asterina miniata</name>
    <dbReference type="NCBI Taxonomy" id="46514"/>
    <lineage>
        <taxon>Eukaryota</taxon>
        <taxon>Metazoa</taxon>
        <taxon>Echinodermata</taxon>
        <taxon>Eleutherozoa</taxon>
        <taxon>Asterozoa</taxon>
        <taxon>Asteroidea</taxon>
        <taxon>Valvatacea</taxon>
        <taxon>Valvatida</taxon>
        <taxon>Asterinidae</taxon>
        <taxon>Patiria</taxon>
    </lineage>
</organism>
<proteinExistence type="predicted"/>
<name>A0A914AAV4_PATMI</name>
<dbReference type="OrthoDB" id="10069720at2759"/>
<keyword evidence="4" id="KW-1185">Reference proteome</keyword>
<dbReference type="InterPro" id="IPR031483">
    <property type="entry name" value="AP1AR"/>
</dbReference>
<dbReference type="PANTHER" id="PTHR34529">
    <property type="entry name" value="AP-1 COMPLEX-ASSOCIATED REGULATORY PROTEIN"/>
    <property type="match status" value="1"/>
</dbReference>
<dbReference type="AlphaFoldDB" id="A0A914AAV4"/>
<keyword evidence="1" id="KW-0175">Coiled coil</keyword>
<dbReference type="Pfam" id="PF15745">
    <property type="entry name" value="AP1AR"/>
    <property type="match status" value="1"/>
</dbReference>
<feature type="region of interest" description="Disordered" evidence="2">
    <location>
        <begin position="278"/>
        <end position="344"/>
    </location>
</feature>
<feature type="region of interest" description="Disordered" evidence="2">
    <location>
        <begin position="201"/>
        <end position="220"/>
    </location>
</feature>
<evidence type="ECO:0000256" key="1">
    <source>
        <dbReference type="SAM" id="Coils"/>
    </source>
</evidence>
<dbReference type="GO" id="GO:1900025">
    <property type="term" value="P:negative regulation of substrate adhesion-dependent cell spreading"/>
    <property type="evidence" value="ECO:0007669"/>
    <property type="project" value="InterPro"/>
</dbReference>
<feature type="compositionally biased region" description="Polar residues" evidence="2">
    <location>
        <begin position="298"/>
        <end position="332"/>
    </location>
</feature>
<feature type="region of interest" description="Disordered" evidence="2">
    <location>
        <begin position="99"/>
        <end position="118"/>
    </location>
</feature>
<dbReference type="GO" id="GO:0048203">
    <property type="term" value="P:vesicle targeting, trans-Golgi to endosome"/>
    <property type="evidence" value="ECO:0007669"/>
    <property type="project" value="InterPro"/>
</dbReference>
<dbReference type="GO" id="GO:0005829">
    <property type="term" value="C:cytosol"/>
    <property type="evidence" value="ECO:0007669"/>
    <property type="project" value="GOC"/>
</dbReference>
<dbReference type="GO" id="GO:0035650">
    <property type="term" value="F:AP-1 adaptor complex binding"/>
    <property type="evidence" value="ECO:0007669"/>
    <property type="project" value="InterPro"/>
</dbReference>
<sequence>MTKALHKNNYFSGQYKEYNVGIEFESLIEDELAQQSELATVTDRERDHLLNKRYSDLIKDQKKRDAEIDAELKKQEENIRLEEEAYMAAKQEAARAANQTRALDQRRSKPVANGVSKSSWLGDNENEWNVLWEKIPNESYSLRKTEKKQKAGDDEDDFETFLESVKARSQSVRTNGMAPYPYSRTGEASLRDCPATGLVSHRGTSGGSVSMPEASSEQLELDSDFEPEFVMAEALQEQVLTREPSQFTENTGEIVQLTNDSTANIALQSDQTQVVVQMHDRKHTTPQSPTSKVDKGSEVSNHWTQSGIVQSAKVSAPTQSHENKTSPTQISTKTDEPLATEVDPFDFDKFLEELDLEE</sequence>
<dbReference type="EnsemblMetazoa" id="XM_038204576.1">
    <property type="protein sequence ID" value="XP_038060504.1"/>
    <property type="gene ID" value="LOC119731405"/>
</dbReference>
<dbReference type="GeneID" id="119731405"/>
<dbReference type="GO" id="GO:2000146">
    <property type="term" value="P:negative regulation of cell motility"/>
    <property type="evidence" value="ECO:0007669"/>
    <property type="project" value="InterPro"/>
</dbReference>
<dbReference type="GO" id="GO:0034315">
    <property type="term" value="P:regulation of Arp2/3 complex-mediated actin nucleation"/>
    <property type="evidence" value="ECO:0007669"/>
    <property type="project" value="InterPro"/>
</dbReference>
<protein>
    <submittedName>
        <fullName evidence="3">Uncharacterized protein</fullName>
    </submittedName>
</protein>
<dbReference type="PANTHER" id="PTHR34529:SF1">
    <property type="entry name" value="AP-1 COMPLEX-ASSOCIATED REGULATORY PROTEIN"/>
    <property type="match status" value="1"/>
</dbReference>